<dbReference type="Proteomes" id="UP000240042">
    <property type="component" value="Unassembled WGS sequence"/>
</dbReference>
<feature type="transmembrane region" description="Helical" evidence="1">
    <location>
        <begin position="102"/>
        <end position="125"/>
    </location>
</feature>
<dbReference type="RefSeq" id="WP_092320052.1">
    <property type="nucleotide sequence ID" value="NZ_FOKY01000026.1"/>
</dbReference>
<proteinExistence type="predicted"/>
<evidence type="ECO:0000313" key="3">
    <source>
        <dbReference type="Proteomes" id="UP000240042"/>
    </source>
</evidence>
<keyword evidence="3" id="KW-1185">Reference proteome</keyword>
<organism evidence="2 3">
    <name type="scientific">Brevinema andersonii</name>
    <dbReference type="NCBI Taxonomy" id="34097"/>
    <lineage>
        <taxon>Bacteria</taxon>
        <taxon>Pseudomonadati</taxon>
        <taxon>Spirochaetota</taxon>
        <taxon>Spirochaetia</taxon>
        <taxon>Brevinematales</taxon>
        <taxon>Brevinemataceae</taxon>
        <taxon>Brevinema</taxon>
    </lineage>
</organism>
<evidence type="ECO:0000313" key="2">
    <source>
        <dbReference type="EMBL" id="SFB94526.1"/>
    </source>
</evidence>
<reference evidence="3" key="1">
    <citation type="submission" date="2016-10" db="EMBL/GenBank/DDBJ databases">
        <authorList>
            <person name="Varghese N."/>
            <person name="Submissions S."/>
        </authorList>
    </citation>
    <scope>NUCLEOTIDE SEQUENCE [LARGE SCALE GENOMIC DNA]</scope>
    <source>
        <strain evidence="3">ATCC 43811</strain>
    </source>
</reference>
<dbReference type="AlphaFoldDB" id="A0A1I1F6E5"/>
<keyword evidence="1" id="KW-0472">Membrane</keyword>
<name>A0A1I1F6E5_BREAD</name>
<evidence type="ECO:0000256" key="1">
    <source>
        <dbReference type="SAM" id="Phobius"/>
    </source>
</evidence>
<protein>
    <submittedName>
        <fullName evidence="2">Uncharacterized protein</fullName>
    </submittedName>
</protein>
<gene>
    <name evidence="2" type="ORF">SAMN02745150_01402</name>
</gene>
<keyword evidence="1" id="KW-1133">Transmembrane helix</keyword>
<sequence length="143" mass="15833">MELNLYGNKKVEISRCLAGLTEMSEILTGEYAKRIEDADFLTTKPKTTLREAQALNYALLRHLKNPKNNTLRGALIGCIAKIIDPKKHSLTKDGKALKLSAWNLLFVPAPLLRVLAGSLLGFFMIEGALTYREPKQDLSSSSS</sequence>
<accession>A0A1I1F6E5</accession>
<keyword evidence="1" id="KW-0812">Transmembrane</keyword>
<dbReference type="EMBL" id="FOKY01000026">
    <property type="protein sequence ID" value="SFB94526.1"/>
    <property type="molecule type" value="Genomic_DNA"/>
</dbReference>